<name>A0A5K7YNQ3_9BACT</name>
<dbReference type="EMBL" id="AP021874">
    <property type="protein sequence ID" value="BBO69910.1"/>
    <property type="molecule type" value="Genomic_DNA"/>
</dbReference>
<dbReference type="InterPro" id="IPR025489">
    <property type="entry name" value="DUF4381"/>
</dbReference>
<sequence length="217" mass="23921">MGEEAAAPAGPAAASESPAPHAPAPMTDIHDILPPVPVGIDAPWLVPVLLALAAAAILAAAWWWWKKRRKARAIETLVPELPPEMTAMQALKEIADVRRLDGKTFYFRLSAILRQYVFGRFAVGAPEMTTEEFLPCIDRLPVDSDLARGLRSLCRAMDPVKFGGETVVEKQMETDLFFAREFVQKTTLADEAENKGEQHIVLPPDDGNSKKQIPNRK</sequence>
<evidence type="ECO:0000313" key="4">
    <source>
        <dbReference type="Proteomes" id="UP000427906"/>
    </source>
</evidence>
<feature type="compositionally biased region" description="Low complexity" evidence="1">
    <location>
        <begin position="1"/>
        <end position="19"/>
    </location>
</feature>
<evidence type="ECO:0000313" key="3">
    <source>
        <dbReference type="EMBL" id="BBO69910.1"/>
    </source>
</evidence>
<keyword evidence="4" id="KW-1185">Reference proteome</keyword>
<proteinExistence type="predicted"/>
<evidence type="ECO:0000256" key="1">
    <source>
        <dbReference type="SAM" id="MobiDB-lite"/>
    </source>
</evidence>
<dbReference type="Proteomes" id="UP000427906">
    <property type="component" value="Chromosome"/>
</dbReference>
<keyword evidence="2" id="KW-0472">Membrane</keyword>
<protein>
    <recommendedName>
        <fullName evidence="5">DUF4381 domain-containing protein</fullName>
    </recommendedName>
</protein>
<accession>A0A5K7YNQ3</accession>
<organism evidence="3 4">
    <name type="scientific">Desulfosarcina alkanivorans</name>
    <dbReference type="NCBI Taxonomy" id="571177"/>
    <lineage>
        <taxon>Bacteria</taxon>
        <taxon>Pseudomonadati</taxon>
        <taxon>Thermodesulfobacteriota</taxon>
        <taxon>Desulfobacteria</taxon>
        <taxon>Desulfobacterales</taxon>
        <taxon>Desulfosarcinaceae</taxon>
        <taxon>Desulfosarcina</taxon>
    </lineage>
</organism>
<dbReference type="Pfam" id="PF14316">
    <property type="entry name" value="DUF4381"/>
    <property type="match status" value="1"/>
</dbReference>
<dbReference type="KEGG" id="dalk:DSCA_38400"/>
<dbReference type="AlphaFoldDB" id="A0A5K7YNQ3"/>
<gene>
    <name evidence="3" type="ORF">DSCA_38400</name>
</gene>
<evidence type="ECO:0000256" key="2">
    <source>
        <dbReference type="SAM" id="Phobius"/>
    </source>
</evidence>
<feature type="region of interest" description="Disordered" evidence="1">
    <location>
        <begin position="194"/>
        <end position="217"/>
    </location>
</feature>
<feature type="transmembrane region" description="Helical" evidence="2">
    <location>
        <begin position="44"/>
        <end position="65"/>
    </location>
</feature>
<keyword evidence="2" id="KW-1133">Transmembrane helix</keyword>
<feature type="region of interest" description="Disordered" evidence="1">
    <location>
        <begin position="1"/>
        <end position="26"/>
    </location>
</feature>
<dbReference type="RefSeq" id="WP_167527864.1">
    <property type="nucleotide sequence ID" value="NZ_AP021874.1"/>
</dbReference>
<keyword evidence="2" id="KW-0812">Transmembrane</keyword>
<reference evidence="3 4" key="1">
    <citation type="submission" date="2019-11" db="EMBL/GenBank/DDBJ databases">
        <title>Comparative genomics of hydrocarbon-degrading Desulfosarcina strains.</title>
        <authorList>
            <person name="Watanabe M."/>
            <person name="Kojima H."/>
            <person name="Fukui M."/>
        </authorList>
    </citation>
    <scope>NUCLEOTIDE SEQUENCE [LARGE SCALE GENOMIC DNA]</scope>
    <source>
        <strain evidence="3 4">PL12</strain>
    </source>
</reference>
<evidence type="ECO:0008006" key="5">
    <source>
        <dbReference type="Google" id="ProtNLM"/>
    </source>
</evidence>